<evidence type="ECO:0000313" key="3">
    <source>
        <dbReference type="Proteomes" id="UP001172645"/>
    </source>
</evidence>
<protein>
    <submittedName>
        <fullName evidence="2">Aldo/keto reductase</fullName>
    </submittedName>
</protein>
<evidence type="ECO:0000259" key="1">
    <source>
        <dbReference type="Pfam" id="PF00248"/>
    </source>
</evidence>
<keyword evidence="3" id="KW-1185">Reference proteome</keyword>
<dbReference type="SUPFAM" id="SSF51430">
    <property type="entry name" value="NAD(P)-linked oxidoreductase"/>
    <property type="match status" value="1"/>
</dbReference>
<dbReference type="CDD" id="cd19099">
    <property type="entry name" value="AKR_unchar"/>
    <property type="match status" value="1"/>
</dbReference>
<dbReference type="Gene3D" id="3.20.20.100">
    <property type="entry name" value="NADP-dependent oxidoreductase domain"/>
    <property type="match status" value="1"/>
</dbReference>
<dbReference type="PANTHER" id="PTHR43312:SF1">
    <property type="entry name" value="NADP-DEPENDENT OXIDOREDUCTASE DOMAIN-CONTAINING PROTEIN"/>
    <property type="match status" value="1"/>
</dbReference>
<organism evidence="2 3">
    <name type="scientific">Rhizobium mayense</name>
    <dbReference type="NCBI Taxonomy" id="1312184"/>
    <lineage>
        <taxon>Bacteria</taxon>
        <taxon>Pseudomonadati</taxon>
        <taxon>Pseudomonadota</taxon>
        <taxon>Alphaproteobacteria</taxon>
        <taxon>Hyphomicrobiales</taxon>
        <taxon>Rhizobiaceae</taxon>
        <taxon>Rhizobium/Agrobacterium group</taxon>
        <taxon>Rhizobium</taxon>
    </lineage>
</organism>
<evidence type="ECO:0000313" key="2">
    <source>
        <dbReference type="EMBL" id="MDL2403977.1"/>
    </source>
</evidence>
<reference evidence="2" key="1">
    <citation type="submission" date="2023-06" db="EMBL/GenBank/DDBJ databases">
        <title>Phylogenetic Diversity of Rhizobium strains.</title>
        <authorList>
            <person name="Moura F.T."/>
            <person name="Helene L.C.F."/>
            <person name="Hungria M."/>
        </authorList>
    </citation>
    <scope>NUCLEOTIDE SEQUENCE</scope>
    <source>
        <strain evidence="2">CCGE526</strain>
    </source>
</reference>
<dbReference type="EMBL" id="JARFYM010000082">
    <property type="protein sequence ID" value="MDL2403977.1"/>
    <property type="molecule type" value="Genomic_DNA"/>
</dbReference>
<dbReference type="RefSeq" id="WP_285873550.1">
    <property type="nucleotide sequence ID" value="NZ_JARFYM010000082.1"/>
</dbReference>
<accession>A0ABT7K5T4</accession>
<name>A0ABT7K5T4_9HYPH</name>
<sequence length="381" mass="40964">MFRKISSGEVVDRREIEFVKQRFLTLSNATDVKPIRPHKATLPRDKSDIIDGFATLEGTARHASLYGAGSSEFYAEAGGLLLSKLGVGTSIGSAVQEDYVENVAFCLRGGLNVIDTAPNYGSNFSESFVGDALRSFISQGGDRSGVVVITKSRSPSHEAKLSHVGNGTSERRGADSLRSQIDESRLRIGVSTIDVLLLHNLECQLSGMNGANSERYLVSAFTVLEKAASEGAIGQYGFSTWSGLYDNTLRLKTLVDLARSVAGEGHRLKFIEIPFNMGLVHGLPVIFEANDLNFAVLGSASLMQGALSDGLPLPVRDRMSSLATDALRALQFVRSTPGLAVALVGMSVRRHIIENLSLSNRRALDTEAYNEIVSAILDGAK</sequence>
<dbReference type="InterPro" id="IPR023210">
    <property type="entry name" value="NADP_OxRdtase_dom"/>
</dbReference>
<dbReference type="InterPro" id="IPR053135">
    <property type="entry name" value="AKR2_Oxidoreductase"/>
</dbReference>
<proteinExistence type="predicted"/>
<feature type="domain" description="NADP-dependent oxidoreductase" evidence="1">
    <location>
        <begin position="87"/>
        <end position="242"/>
    </location>
</feature>
<dbReference type="PANTHER" id="PTHR43312">
    <property type="entry name" value="D-THREO-ALDOSE 1-DEHYDROGENASE"/>
    <property type="match status" value="1"/>
</dbReference>
<gene>
    <name evidence="2" type="ORF">PY649_34570</name>
</gene>
<dbReference type="InterPro" id="IPR036812">
    <property type="entry name" value="NAD(P)_OxRdtase_dom_sf"/>
</dbReference>
<dbReference type="Pfam" id="PF00248">
    <property type="entry name" value="Aldo_ket_red"/>
    <property type="match status" value="1"/>
</dbReference>
<dbReference type="Proteomes" id="UP001172645">
    <property type="component" value="Unassembled WGS sequence"/>
</dbReference>
<comment type="caution">
    <text evidence="2">The sequence shown here is derived from an EMBL/GenBank/DDBJ whole genome shotgun (WGS) entry which is preliminary data.</text>
</comment>